<dbReference type="PANTHER" id="PTHR43771:SF1">
    <property type="entry name" value="PHOSPHOMANNOMUTASE"/>
    <property type="match status" value="1"/>
</dbReference>
<dbReference type="InterPro" id="IPR005844">
    <property type="entry name" value="A-D-PHexomutase_a/b/a-I"/>
</dbReference>
<dbReference type="CDD" id="cd03089">
    <property type="entry name" value="PMM_PGM"/>
    <property type="match status" value="1"/>
</dbReference>
<evidence type="ECO:0000259" key="10">
    <source>
        <dbReference type="Pfam" id="PF02879"/>
    </source>
</evidence>
<dbReference type="InterPro" id="IPR005845">
    <property type="entry name" value="A-D-PHexomutase_a/b/a-II"/>
</dbReference>
<accession>A0A1F7TLM9</accession>
<dbReference type="STRING" id="1802385.A2856_00015"/>
<gene>
    <name evidence="12" type="ORF">A2856_00015</name>
</gene>
<feature type="domain" description="Alpha-D-phosphohexomutase alpha/beta/alpha" evidence="9">
    <location>
        <begin position="6"/>
        <end position="136"/>
    </location>
</feature>
<evidence type="ECO:0000256" key="2">
    <source>
        <dbReference type="ARBA" id="ARBA00010231"/>
    </source>
</evidence>
<comment type="caution">
    <text evidence="12">The sequence shown here is derived from an EMBL/GenBank/DDBJ whole genome shotgun (WGS) entry which is preliminary data.</text>
</comment>
<keyword evidence="6" id="KW-0413">Isomerase</keyword>
<keyword evidence="4 7" id="KW-0479">Metal-binding</keyword>
<protein>
    <recommendedName>
        <fullName evidence="14">Phosphomannomutase/phosphoglucomutase</fullName>
    </recommendedName>
</protein>
<evidence type="ECO:0008006" key="14">
    <source>
        <dbReference type="Google" id="ProtNLM"/>
    </source>
</evidence>
<evidence type="ECO:0000259" key="11">
    <source>
        <dbReference type="Pfam" id="PF02880"/>
    </source>
</evidence>
<evidence type="ECO:0000256" key="3">
    <source>
        <dbReference type="ARBA" id="ARBA00022553"/>
    </source>
</evidence>
<evidence type="ECO:0000313" key="13">
    <source>
        <dbReference type="Proteomes" id="UP000177885"/>
    </source>
</evidence>
<dbReference type="InterPro" id="IPR005843">
    <property type="entry name" value="A-D-PHexomutase_C"/>
</dbReference>
<reference evidence="12 13" key="1">
    <citation type="journal article" date="2016" name="Nat. Commun.">
        <title>Thousands of microbial genomes shed light on interconnected biogeochemical processes in an aquifer system.</title>
        <authorList>
            <person name="Anantharaman K."/>
            <person name="Brown C.T."/>
            <person name="Hug L.A."/>
            <person name="Sharon I."/>
            <person name="Castelle C.J."/>
            <person name="Probst A.J."/>
            <person name="Thomas B.C."/>
            <person name="Singh A."/>
            <person name="Wilkins M.J."/>
            <person name="Karaoz U."/>
            <person name="Brodie E.L."/>
            <person name="Williams K.H."/>
            <person name="Hubbard S.S."/>
            <person name="Banfield J.F."/>
        </authorList>
    </citation>
    <scope>NUCLEOTIDE SEQUENCE [LARGE SCALE GENOMIC DNA]</scope>
</reference>
<dbReference type="Gene3D" id="3.40.120.10">
    <property type="entry name" value="Alpha-D-Glucose-1,6-Bisphosphate, subunit A, domain 3"/>
    <property type="match status" value="3"/>
</dbReference>
<proteinExistence type="inferred from homology"/>
<dbReference type="InterPro" id="IPR005841">
    <property type="entry name" value="Alpha-D-phosphohexomutase_SF"/>
</dbReference>
<dbReference type="SUPFAM" id="SSF53738">
    <property type="entry name" value="Phosphoglucomutase, first 3 domains"/>
    <property type="match status" value="3"/>
</dbReference>
<dbReference type="GO" id="GO:0005975">
    <property type="term" value="P:carbohydrate metabolic process"/>
    <property type="evidence" value="ECO:0007669"/>
    <property type="project" value="InterPro"/>
</dbReference>
<evidence type="ECO:0000259" key="9">
    <source>
        <dbReference type="Pfam" id="PF02878"/>
    </source>
</evidence>
<sequence length="463" mass="50079">MRFPAEIFRSYDIRGTTDQLSEDLAFAVGRAVVAKTRAKTVVVGSDMRGTSPAFARAVAKGAVAAGAEVVDIGECTTPMFNFAVLHTDSQLPTPNSQTAGVMVTASHNPAEYNGFKVTRGDAMPISGEEIRETIEASEARRHAGKPEGLRAYEPSTSSVTHLDVSGPYLERLFALAQMPRLDGMKVAVDAGNGMAGVILPKLFDRLDAKLTALYFDPDGTFPNHEANPIKTETLKDLVRAVKKQKAAVGVAFDGDADRVGFVDEQGDPIGGDQMLALLAALRLKEHPEGVVIWSPNASWAVRDAIRDNGGRGLWEKVGRTNIIKRVQSEGAILGGEVSAHYFYPEFGGMESSEFTMLLVLKAIAESGKPLSALIAPFRAYARSPETNFEVYDKEKALAALEATYAPGAAAVERLDGARYEYADWWFNVRKSNTEPLIRVNAEAASPELLSAKMREIAEIIKKT</sequence>
<feature type="domain" description="Alpha-D-phosphohexomutase C-terminal" evidence="8">
    <location>
        <begin position="385"/>
        <end position="458"/>
    </location>
</feature>
<evidence type="ECO:0000313" key="12">
    <source>
        <dbReference type="EMBL" id="OGL66881.1"/>
    </source>
</evidence>
<evidence type="ECO:0000256" key="4">
    <source>
        <dbReference type="ARBA" id="ARBA00022723"/>
    </source>
</evidence>
<dbReference type="Pfam" id="PF02878">
    <property type="entry name" value="PGM_PMM_I"/>
    <property type="match status" value="1"/>
</dbReference>
<dbReference type="GO" id="GO:0016868">
    <property type="term" value="F:intramolecular phosphotransferase activity"/>
    <property type="evidence" value="ECO:0007669"/>
    <property type="project" value="InterPro"/>
</dbReference>
<evidence type="ECO:0000259" key="8">
    <source>
        <dbReference type="Pfam" id="PF00408"/>
    </source>
</evidence>
<dbReference type="PANTHER" id="PTHR43771">
    <property type="entry name" value="PHOSPHOMANNOMUTASE"/>
    <property type="match status" value="1"/>
</dbReference>
<feature type="domain" description="Alpha-D-phosphohexomutase alpha/beta/alpha" evidence="11">
    <location>
        <begin position="271"/>
        <end position="377"/>
    </location>
</feature>
<dbReference type="Proteomes" id="UP000177885">
    <property type="component" value="Unassembled WGS sequence"/>
</dbReference>
<dbReference type="InterPro" id="IPR016055">
    <property type="entry name" value="A-D-PHexomutase_a/b/a-I/II/III"/>
</dbReference>
<dbReference type="Pfam" id="PF00408">
    <property type="entry name" value="PGM_PMM_IV"/>
    <property type="match status" value="1"/>
</dbReference>
<dbReference type="InterPro" id="IPR005846">
    <property type="entry name" value="A-D-PHexomutase_a/b/a-III"/>
</dbReference>
<evidence type="ECO:0000256" key="7">
    <source>
        <dbReference type="RuleBase" id="RU004326"/>
    </source>
</evidence>
<dbReference type="PROSITE" id="PS00710">
    <property type="entry name" value="PGM_PMM"/>
    <property type="match status" value="1"/>
</dbReference>
<name>A0A1F7TLM9_9BACT</name>
<keyword evidence="3" id="KW-0597">Phosphoprotein</keyword>
<feature type="domain" description="Alpha-D-phosphohexomutase alpha/beta/alpha" evidence="10">
    <location>
        <begin position="168"/>
        <end position="266"/>
    </location>
</feature>
<evidence type="ECO:0000256" key="5">
    <source>
        <dbReference type="ARBA" id="ARBA00022842"/>
    </source>
</evidence>
<comment type="similarity">
    <text evidence="2 7">Belongs to the phosphohexose mutase family.</text>
</comment>
<organism evidence="12 13">
    <name type="scientific">Candidatus Uhrbacteria bacterium RIFCSPHIGHO2_01_FULL_63_20</name>
    <dbReference type="NCBI Taxonomy" id="1802385"/>
    <lineage>
        <taxon>Bacteria</taxon>
        <taxon>Candidatus Uhriibacteriota</taxon>
    </lineage>
</organism>
<dbReference type="PRINTS" id="PR00509">
    <property type="entry name" value="PGMPMM"/>
</dbReference>
<dbReference type="Gene3D" id="3.30.310.50">
    <property type="entry name" value="Alpha-D-phosphohexomutase, C-terminal domain"/>
    <property type="match status" value="1"/>
</dbReference>
<dbReference type="Pfam" id="PF02879">
    <property type="entry name" value="PGM_PMM_II"/>
    <property type="match status" value="1"/>
</dbReference>
<keyword evidence="5 7" id="KW-0460">Magnesium</keyword>
<dbReference type="EMBL" id="MGDT01000004">
    <property type="protein sequence ID" value="OGL66881.1"/>
    <property type="molecule type" value="Genomic_DNA"/>
</dbReference>
<dbReference type="Pfam" id="PF02880">
    <property type="entry name" value="PGM_PMM_III"/>
    <property type="match status" value="1"/>
</dbReference>
<dbReference type="InterPro" id="IPR036900">
    <property type="entry name" value="A-D-PHexomutase_C_sf"/>
</dbReference>
<dbReference type="InterPro" id="IPR016066">
    <property type="entry name" value="A-D-PHexomutase_CS"/>
</dbReference>
<evidence type="ECO:0000256" key="1">
    <source>
        <dbReference type="ARBA" id="ARBA00001946"/>
    </source>
</evidence>
<dbReference type="AlphaFoldDB" id="A0A1F7TLM9"/>
<evidence type="ECO:0000256" key="6">
    <source>
        <dbReference type="ARBA" id="ARBA00023235"/>
    </source>
</evidence>
<comment type="cofactor">
    <cofactor evidence="1">
        <name>Mg(2+)</name>
        <dbReference type="ChEBI" id="CHEBI:18420"/>
    </cofactor>
</comment>
<dbReference type="GO" id="GO:0000287">
    <property type="term" value="F:magnesium ion binding"/>
    <property type="evidence" value="ECO:0007669"/>
    <property type="project" value="InterPro"/>
</dbReference>
<dbReference type="SUPFAM" id="SSF55957">
    <property type="entry name" value="Phosphoglucomutase, C-terminal domain"/>
    <property type="match status" value="1"/>
</dbReference>